<organism evidence="1 2">
    <name type="scientific">Entomoplasma freundtii</name>
    <dbReference type="NCBI Taxonomy" id="74700"/>
    <lineage>
        <taxon>Bacteria</taxon>
        <taxon>Bacillati</taxon>
        <taxon>Mycoplasmatota</taxon>
        <taxon>Mollicutes</taxon>
        <taxon>Entomoplasmatales</taxon>
        <taxon>Entomoplasmataceae</taxon>
        <taxon>Entomoplasma</taxon>
    </lineage>
</organism>
<dbReference type="NCBIfam" id="TIGR04547">
    <property type="entry name" value="Mollicu_LP"/>
    <property type="match status" value="1"/>
</dbReference>
<keyword evidence="2" id="KW-1185">Reference proteome</keyword>
<dbReference type="EMBL" id="CP024962">
    <property type="protein sequence ID" value="ATZ16598.1"/>
    <property type="molecule type" value="Genomic_DNA"/>
</dbReference>
<proteinExistence type="predicted"/>
<evidence type="ECO:0000313" key="2">
    <source>
        <dbReference type="Proteomes" id="UP000232222"/>
    </source>
</evidence>
<sequence>MRKILSLLGAISLASSSTALVVACGKPKETTPMPSKDWALINNSQANMHGGISHIAKQIILADQYQLDWNLVKKHNDTLTAKETMPKNVNEELETKDFNLSEESSIGDLSNQYFSNSWLAKTNNKDGDIKLDGKRGTSENQFGDLLAKLGLGSEITDLLPLIIQMIGQLDRTSIGDIVSRLPMLDGLLPDLIKDNQETIDNLLAKLDVLFKGGSDFINKMDNKLDRLAIGNQYAKMEATSFMPAMWITLSNGIGLILNPDYKQTTIPTNTSRINSSVKTAGKNFASVFKTNSGATQTEDDILGADFERYSEAVVNIVQALQFLQLHLSLFDNSWSFQPTDSNHLFSEGIDNKTYMRQVLGVESGDGAPITVESVLKKIDEGAKGVINLRYLISVLKTAVGDINMEDSYKGLPLQRLLFVIFSGPEGQKEIIDRWVDKDNNPISLFITALLVEVITDQLTKLDGIGKFEAMIIAGQLEQPISFALTKSLDAILSGQRIAPYLEKTFDALIDKIEKFLVWIPDDDKTEAVKKILKKVVEKRVEVKEILFNLVLNKIPLINAENSWDVLWSGNPLDLSNAIQSKDEVANKLEEIFGNESGIKTLVDNIFDSIDKVDKSIKNVLPNSAMNLRNILLTPIGKIAKSPSLPSDFGDHYLKLNVVEIVNEIADGLEIKGGEKINDDSMNGFNFDPGELKGLWDLIKNYTYQWDVTESNAQNTLDDSQQSSNLITLILKNPDKASKILGLTEKENENHEPIIGSGSFLDFVLNKLLRINNENEGDRVAFICKLLGQILDNLNNPKVDYQAEFQEAYGQKDAFKFEFSDLIIDEEDEIGILGETLKVTFRNSLENDPTRHEGEGPKEYVYIFRYSRDKVENNFEITEISKQLKTS</sequence>
<gene>
    <name evidence="1" type="ORF">EFREU_v1c05770</name>
</gene>
<protein>
    <submittedName>
        <fullName evidence="1">MOLPALP family lipoprotein</fullName>
    </submittedName>
</protein>
<dbReference type="RefSeq" id="WP_100609654.1">
    <property type="nucleotide sequence ID" value="NZ_CP024962.1"/>
</dbReference>
<dbReference type="KEGG" id="efr:EFREU_v1c05770"/>
<evidence type="ECO:0000313" key="1">
    <source>
        <dbReference type="EMBL" id="ATZ16598.1"/>
    </source>
</evidence>
<dbReference type="InterPro" id="IPR054816">
    <property type="entry name" value="Lipoprotein_mollicutes-type_CS"/>
</dbReference>
<dbReference type="Proteomes" id="UP000232222">
    <property type="component" value="Chromosome"/>
</dbReference>
<dbReference type="AlphaFoldDB" id="A0A2K8NTU1"/>
<dbReference type="InterPro" id="IPR030893">
    <property type="entry name" value="Mollicu_LP"/>
</dbReference>
<reference evidence="1 2" key="1">
    <citation type="submission" date="2017-11" db="EMBL/GenBank/DDBJ databases">
        <title>Genome sequence of Entomoplasma freundtii BARC 318 (ATCC 51999).</title>
        <authorList>
            <person name="Lo W.-S."/>
            <person name="Gasparich G.E."/>
            <person name="Kuo C.-H."/>
        </authorList>
    </citation>
    <scope>NUCLEOTIDE SEQUENCE [LARGE SCALE GENOMIC DNA]</scope>
    <source>
        <strain evidence="1 2">BARC 318</strain>
    </source>
</reference>
<dbReference type="OrthoDB" id="401082at2"/>
<dbReference type="PROSITE" id="PS51257">
    <property type="entry name" value="PROKAR_LIPOPROTEIN"/>
    <property type="match status" value="1"/>
</dbReference>
<keyword evidence="1" id="KW-0449">Lipoprotein</keyword>
<dbReference type="NCBIfam" id="NF038029">
    <property type="entry name" value="LP_plasma"/>
    <property type="match status" value="1"/>
</dbReference>
<name>A0A2K8NTU1_9MOLU</name>
<accession>A0A2K8NTU1</accession>